<dbReference type="EMBL" id="JAAZQD010000005">
    <property type="protein sequence ID" value="NKZ39778.1"/>
    <property type="molecule type" value="Genomic_DNA"/>
</dbReference>
<dbReference type="Gene3D" id="1.20.1740.10">
    <property type="entry name" value="Amino acid/polyamine transporter I"/>
    <property type="match status" value="1"/>
</dbReference>
<feature type="transmembrane region" description="Helical" evidence="1">
    <location>
        <begin position="359"/>
        <end position="375"/>
    </location>
</feature>
<comment type="caution">
    <text evidence="2">The sequence shown here is derived from an EMBL/GenBank/DDBJ whole genome shotgun (WGS) entry which is preliminary data.</text>
</comment>
<feature type="transmembrane region" description="Helical" evidence="1">
    <location>
        <begin position="330"/>
        <end position="353"/>
    </location>
</feature>
<name>A0A846ZQI1_9GAMM</name>
<evidence type="ECO:0000313" key="2">
    <source>
        <dbReference type="EMBL" id="NKZ39778.1"/>
    </source>
</evidence>
<feature type="transmembrane region" description="Helical" evidence="1">
    <location>
        <begin position="207"/>
        <end position="226"/>
    </location>
</feature>
<feature type="transmembrane region" description="Helical" evidence="1">
    <location>
        <begin position="247"/>
        <end position="267"/>
    </location>
</feature>
<evidence type="ECO:0000256" key="1">
    <source>
        <dbReference type="SAM" id="Phobius"/>
    </source>
</evidence>
<dbReference type="Proteomes" id="UP000541636">
    <property type="component" value="Unassembled WGS sequence"/>
</dbReference>
<keyword evidence="1" id="KW-1133">Transmembrane helix</keyword>
<feature type="transmembrane region" description="Helical" evidence="1">
    <location>
        <begin position="174"/>
        <end position="195"/>
    </location>
</feature>
<feature type="transmembrane region" description="Helical" evidence="1">
    <location>
        <begin position="6"/>
        <end position="25"/>
    </location>
</feature>
<evidence type="ECO:0000313" key="3">
    <source>
        <dbReference type="Proteomes" id="UP000541636"/>
    </source>
</evidence>
<keyword evidence="3" id="KW-1185">Reference proteome</keyword>
<feature type="transmembrane region" description="Helical" evidence="1">
    <location>
        <begin position="107"/>
        <end position="125"/>
    </location>
</feature>
<dbReference type="AlphaFoldDB" id="A0A846ZQI1"/>
<proteinExistence type="predicted"/>
<feature type="transmembrane region" description="Helical" evidence="1">
    <location>
        <begin position="37"/>
        <end position="57"/>
    </location>
</feature>
<dbReference type="RefSeq" id="WP_168609687.1">
    <property type="nucleotide sequence ID" value="NZ_JAAZQD010000005.1"/>
</dbReference>
<feature type="transmembrane region" description="Helical" evidence="1">
    <location>
        <begin position="382"/>
        <end position="401"/>
    </location>
</feature>
<organism evidence="2 3">
    <name type="scientific">Oleiagrimonas citrea</name>
    <dbReference type="NCBI Taxonomy" id="1665687"/>
    <lineage>
        <taxon>Bacteria</taxon>
        <taxon>Pseudomonadati</taxon>
        <taxon>Pseudomonadota</taxon>
        <taxon>Gammaproteobacteria</taxon>
        <taxon>Lysobacterales</taxon>
        <taxon>Rhodanobacteraceae</taxon>
        <taxon>Oleiagrimonas</taxon>
    </lineage>
</organism>
<keyword evidence="1" id="KW-0472">Membrane</keyword>
<gene>
    <name evidence="2" type="ORF">HF690_12550</name>
</gene>
<keyword evidence="1" id="KW-0812">Transmembrane</keyword>
<feature type="transmembrane region" description="Helical" evidence="1">
    <location>
        <begin position="63"/>
        <end position="86"/>
    </location>
</feature>
<sequence>MGSHAPALNALTVVVAAVALGVLLWPTVRRRPAWRATVTPLASIIGSGFLVVGPVLAGVAGSWATAAMIGLCVLAWLFGSAIRFNIVHAEPLRDSETRPHLQALDRLSEVMLAFAYFISVAYYLNLLGAYLLKGFGVVDPTWERMATSVIVLALGVLGYWRGFKAIERVEVFAVSFKLAVIGGLLVALALVLALGDVHGHAPAAEDGTGWHVARVLLGTVILVQGFETSRFLGRHYDATTRVRSMRWAQLLSTGIYVAFIALVLPHVPQRALGLGAETQIVDIVGGVAAVLGPLLVLAAVASQLSAAVADMGGAGGLLHEVTSQRVSPRMAYLGITVAALILTWSVDIFGLIAFASRAFAVYYTMQCLLAFVLAEGRPLRRVLFALGAVLAFAVVVFGIPAG</sequence>
<protein>
    <recommendedName>
        <fullName evidence="4">Amino acid permease</fullName>
    </recommendedName>
</protein>
<feature type="transmembrane region" description="Helical" evidence="1">
    <location>
        <begin position="145"/>
        <end position="162"/>
    </location>
</feature>
<feature type="transmembrane region" description="Helical" evidence="1">
    <location>
        <begin position="287"/>
        <end position="309"/>
    </location>
</feature>
<accession>A0A846ZQI1</accession>
<reference evidence="2 3" key="1">
    <citation type="journal article" date="2017" name="Int. J. Syst. Evol. Microbiol.">
        <title>Oleiagrimonas citrea sp. nov., a marine bacterium isolated from tidal flat sediment and emended description of the genus Oleiagrimonas Fang et al. 2015 and Oleiagrimonas soli.</title>
        <authorList>
            <person name="Yang S.H."/>
            <person name="Seo H.S."/>
            <person name="Seong C.N."/>
            <person name="Kwon K.K."/>
        </authorList>
    </citation>
    <scope>NUCLEOTIDE SEQUENCE [LARGE SCALE GENOMIC DNA]</scope>
    <source>
        <strain evidence="2 3">MEBiC09124</strain>
    </source>
</reference>
<evidence type="ECO:0008006" key="4">
    <source>
        <dbReference type="Google" id="ProtNLM"/>
    </source>
</evidence>